<dbReference type="KEGG" id="rba:RB10979"/>
<sequence>MSDLRSLQFENLDDAVLEAQSLLRTGYHPQGNWSLGQICRHLTLVQNPSVDGYPAWMSLFAFLRPAMRRFLLPKLRRPDSPRGIRTSSMFVPPEDIDDAEEVDTFARSVDRFRAHSGEYAPHPAFGRMSRSEIEEIHTWHAAHHLRFLTPNE</sequence>
<dbReference type="AlphaFoldDB" id="Q7UJY4"/>
<keyword evidence="2" id="KW-1185">Reference proteome</keyword>
<dbReference type="InterPro" id="IPR034660">
    <property type="entry name" value="DinB/YfiT-like"/>
</dbReference>
<dbReference type="OrthoDB" id="282689at2"/>
<dbReference type="Gene3D" id="1.20.120.450">
    <property type="entry name" value="dinb family like domain"/>
    <property type="match status" value="1"/>
</dbReference>
<dbReference type="RefSeq" id="WP_011123026.1">
    <property type="nucleotide sequence ID" value="NC_005027.1"/>
</dbReference>
<dbReference type="InParanoid" id="Q7UJY4"/>
<dbReference type="HOGENOM" id="CLU_114958_0_0_0"/>
<evidence type="ECO:0000313" key="1">
    <source>
        <dbReference type="EMBL" id="CAD77097.1"/>
    </source>
</evidence>
<dbReference type="SUPFAM" id="SSF109854">
    <property type="entry name" value="DinB/YfiT-like putative metalloenzymes"/>
    <property type="match status" value="1"/>
</dbReference>
<dbReference type="Proteomes" id="UP000001025">
    <property type="component" value="Chromosome"/>
</dbReference>
<gene>
    <name evidence="1" type="ordered locus">RB10979</name>
</gene>
<proteinExistence type="predicted"/>
<name>Q7UJY4_RHOBA</name>
<protein>
    <recommendedName>
        <fullName evidence="3">DUF1569 domain-containing protein</fullName>
    </recommendedName>
</protein>
<reference evidence="1 2" key="1">
    <citation type="journal article" date="2003" name="Proc. Natl. Acad. Sci. U.S.A.">
        <title>Complete genome sequence of the marine planctomycete Pirellula sp. strain 1.</title>
        <authorList>
            <person name="Gloeckner F.O."/>
            <person name="Kube M."/>
            <person name="Bauer M."/>
            <person name="Teeling H."/>
            <person name="Lombardot T."/>
            <person name="Ludwig W."/>
            <person name="Gade D."/>
            <person name="Beck A."/>
            <person name="Borzym K."/>
            <person name="Heitmann K."/>
            <person name="Rabus R."/>
            <person name="Schlesner H."/>
            <person name="Amann R."/>
            <person name="Reinhardt R."/>
        </authorList>
    </citation>
    <scope>NUCLEOTIDE SEQUENCE [LARGE SCALE GENOMIC DNA]</scope>
    <source>
        <strain evidence="2">DSM 10527 / NCIMB 13988 / SH1</strain>
    </source>
</reference>
<dbReference type="EnsemblBacteria" id="CAD77097">
    <property type="protein sequence ID" value="CAD77097"/>
    <property type="gene ID" value="RB10979"/>
</dbReference>
<dbReference type="PATRIC" id="fig|243090.15.peg.5305"/>
<evidence type="ECO:0008006" key="3">
    <source>
        <dbReference type="Google" id="ProtNLM"/>
    </source>
</evidence>
<evidence type="ECO:0000313" key="2">
    <source>
        <dbReference type="Proteomes" id="UP000001025"/>
    </source>
</evidence>
<accession>Q7UJY4</accession>
<dbReference type="eggNOG" id="ENOG5032YKI">
    <property type="taxonomic scope" value="Bacteria"/>
</dbReference>
<dbReference type="EMBL" id="BX294152">
    <property type="protein sequence ID" value="CAD77097.1"/>
    <property type="molecule type" value="Genomic_DNA"/>
</dbReference>
<dbReference type="InterPro" id="IPR011463">
    <property type="entry name" value="DUF1569"/>
</dbReference>
<organism evidence="1 2">
    <name type="scientific">Rhodopirellula baltica (strain DSM 10527 / NCIMB 13988 / SH1)</name>
    <dbReference type="NCBI Taxonomy" id="243090"/>
    <lineage>
        <taxon>Bacteria</taxon>
        <taxon>Pseudomonadati</taxon>
        <taxon>Planctomycetota</taxon>
        <taxon>Planctomycetia</taxon>
        <taxon>Pirellulales</taxon>
        <taxon>Pirellulaceae</taxon>
        <taxon>Rhodopirellula</taxon>
    </lineage>
</organism>
<dbReference type="Pfam" id="PF07606">
    <property type="entry name" value="DUF1569"/>
    <property type="match status" value="1"/>
</dbReference>